<feature type="region of interest" description="Disordered" evidence="1">
    <location>
        <begin position="842"/>
        <end position="864"/>
    </location>
</feature>
<dbReference type="AlphaFoldDB" id="A0A975DL39"/>
<dbReference type="Gene3D" id="3.40.50.970">
    <property type="match status" value="1"/>
</dbReference>
<proteinExistence type="predicted"/>
<dbReference type="Proteomes" id="UP000664904">
    <property type="component" value="Plasmid unnamed5"/>
</dbReference>
<geneLocation type="plasmid" evidence="2 3">
    <name>unnamed5</name>
</geneLocation>
<dbReference type="SUPFAM" id="SSF52518">
    <property type="entry name" value="Thiamin diphosphate-binding fold (THDP-binding)"/>
    <property type="match status" value="1"/>
</dbReference>
<dbReference type="RefSeq" id="WP_208844841.1">
    <property type="nucleotide sequence ID" value="NZ_CP072135.1"/>
</dbReference>
<gene>
    <name evidence="2" type="ORF">J5O05_20775</name>
</gene>
<dbReference type="EMBL" id="CP072135">
    <property type="protein sequence ID" value="QTH73222.1"/>
    <property type="molecule type" value="Genomic_DNA"/>
</dbReference>
<evidence type="ECO:0000313" key="2">
    <source>
        <dbReference type="EMBL" id="QTH73222.1"/>
    </source>
</evidence>
<dbReference type="KEGG" id="pxi:J5O05_20775"/>
<reference evidence="2" key="1">
    <citation type="submission" date="2021-03" db="EMBL/GenBank/DDBJ databases">
        <title>Complete Genome of Pseudoalteromonas xiamenensis STKMTI.2, a new potential marine bacterium producing anti-Vibrio compounds.</title>
        <authorList>
            <person name="Handayani D.P."/>
            <person name="Isnansetyo A."/>
            <person name="Istiqomah I."/>
            <person name="Jumina J."/>
        </authorList>
    </citation>
    <scope>NUCLEOTIDE SEQUENCE</scope>
    <source>
        <strain evidence="2">STKMTI.2</strain>
        <plasmid evidence="2">unnamed5</plasmid>
    </source>
</reference>
<sequence>MTTMIGKTTSASHLYEQVWHANEATTTNSKKDTITVGVVVVTKDPAFFQTGLGVLNDIRDYVFKRVQISAEIPLKLSALAQSELYSEAKEKAIHFLRNQKKTINIEVIQCASLAEATGRIIHANALAEHPEFQVGMVFYDQTSLGYTDDKIDQIDRDLDAFYRAMHKVGIPAFYSTFSTVTFIRDLRTPIRYLPQQYREIVRSEDPGTFQTELLCLWMDFFEMNYTNRRVKPTGCAEPHNTLGEELIKFFGRTAPGNWLVSYFTGSVVSNLIGHLDRHASTQGGLVLRGQNEHAIACGAIANWQLYRKPFLAVVTSGMLDEFKGTLINLKETAAQGIIVAAENRLSQWYSFQGTITATEDTRQVFEARGIPYVYMDEVENMTADLARAFELFHQGKGPVVILATQNVLESSLPLDKAIEEFIPEVIENEQVALQSDALKQAIDLVNNGPEKLVWQLGPVTEDEYALVHEIAEQAGIALVDTLAHPGSVPKYYQGKRNPHFLGTLAIYGYTPKVYHFFHTNDKLNELSEQSLFMIKSRVAQVATPFSDARLERKVHVVQVTHNERHLSPYADVQVNMNCLAFLQAIKDNLNVSDELKAKRVANIHSYVDSQSDVISKLPTLPMSPNYFFSQLNGVVESLIEQEGFDYTGVYDVGRCGISAVRNVAKTRRGFSGWYGRALMGDALLASTYLAFTSNTNVIAFIGDGAKGIVPDILPSFIDNILSHPELLDKSITVFYFCNGGLSVINTYQERILFNRTSRQMRLVNIDQPEYSLDVGDFTVQNKTLTRFDETSIREALTSKRRLNLFSVVLGHNNEGDGMSLATAKGWQRDPGDLAELEARRAQAQLSETQHSPTFEDSTQQGVSL</sequence>
<protein>
    <submittedName>
        <fullName evidence="2">Biosynthesis protein PigD</fullName>
    </submittedName>
</protein>
<evidence type="ECO:0000313" key="3">
    <source>
        <dbReference type="Proteomes" id="UP000664904"/>
    </source>
</evidence>
<keyword evidence="3" id="KW-1185">Reference proteome</keyword>
<feature type="compositionally biased region" description="Polar residues" evidence="1">
    <location>
        <begin position="843"/>
        <end position="864"/>
    </location>
</feature>
<dbReference type="Gene3D" id="3.40.50.1220">
    <property type="entry name" value="TPP-binding domain"/>
    <property type="match status" value="1"/>
</dbReference>
<keyword evidence="2" id="KW-0614">Plasmid</keyword>
<evidence type="ECO:0000256" key="1">
    <source>
        <dbReference type="SAM" id="MobiDB-lite"/>
    </source>
</evidence>
<dbReference type="InterPro" id="IPR029061">
    <property type="entry name" value="THDP-binding"/>
</dbReference>
<accession>A0A975DL39</accession>
<name>A0A975DL39_9GAMM</name>
<organism evidence="2 3">
    <name type="scientific">Pseudoalteromonas xiamenensis</name>
    <dbReference type="NCBI Taxonomy" id="882626"/>
    <lineage>
        <taxon>Bacteria</taxon>
        <taxon>Pseudomonadati</taxon>
        <taxon>Pseudomonadota</taxon>
        <taxon>Gammaproteobacteria</taxon>
        <taxon>Alteromonadales</taxon>
        <taxon>Pseudoalteromonadaceae</taxon>
        <taxon>Pseudoalteromonas</taxon>
    </lineage>
</organism>